<keyword evidence="2" id="KW-1185">Reference proteome</keyword>
<proteinExistence type="predicted"/>
<protein>
    <submittedName>
        <fullName evidence="1">Uncharacterized protein</fullName>
    </submittedName>
</protein>
<reference evidence="1 2" key="1">
    <citation type="submission" date="2022-01" db="EMBL/GenBank/DDBJ databases">
        <title>A chromosomal length assembly of Cordylochernes scorpioides.</title>
        <authorList>
            <person name="Zeh D."/>
            <person name="Zeh J."/>
        </authorList>
    </citation>
    <scope>NUCLEOTIDE SEQUENCE [LARGE SCALE GENOMIC DNA]</scope>
    <source>
        <strain evidence="1">IN4F17</strain>
        <tissue evidence="1">Whole Body</tissue>
    </source>
</reference>
<name>A0ABY6KDU8_9ARAC</name>
<dbReference type="Proteomes" id="UP001235939">
    <property type="component" value="Chromosome 04"/>
</dbReference>
<accession>A0ABY6KDU8</accession>
<dbReference type="EMBL" id="CP092866">
    <property type="protein sequence ID" value="UYV67011.1"/>
    <property type="molecule type" value="Genomic_DNA"/>
</dbReference>
<evidence type="ECO:0000313" key="1">
    <source>
        <dbReference type="EMBL" id="UYV67011.1"/>
    </source>
</evidence>
<dbReference type="InterPro" id="IPR036397">
    <property type="entry name" value="RNaseH_sf"/>
</dbReference>
<gene>
    <name evidence="1" type="ORF">LAZ67_4003656</name>
</gene>
<sequence length="167" mass="19083">MGGCLKEVKKKNSLRKICNYEIGQDYRKEEQLAVELTQEVSDKLGVLESWLEANTLICCPPTAENISEENVSYRLSDYLPPAKAPFQRIGIDLLGQFPKSNMGNKWIVVRNIYFACFTNTQALPNEGYFLLEVILKQGTPRKIISDRVFQSRVVFEIIKLCDTINTE</sequence>
<evidence type="ECO:0000313" key="2">
    <source>
        <dbReference type="Proteomes" id="UP001235939"/>
    </source>
</evidence>
<dbReference type="Gene3D" id="3.30.420.10">
    <property type="entry name" value="Ribonuclease H-like superfamily/Ribonuclease H"/>
    <property type="match status" value="1"/>
</dbReference>
<organism evidence="1 2">
    <name type="scientific">Cordylochernes scorpioides</name>
    <dbReference type="NCBI Taxonomy" id="51811"/>
    <lineage>
        <taxon>Eukaryota</taxon>
        <taxon>Metazoa</taxon>
        <taxon>Ecdysozoa</taxon>
        <taxon>Arthropoda</taxon>
        <taxon>Chelicerata</taxon>
        <taxon>Arachnida</taxon>
        <taxon>Pseudoscorpiones</taxon>
        <taxon>Cheliferoidea</taxon>
        <taxon>Chernetidae</taxon>
        <taxon>Cordylochernes</taxon>
    </lineage>
</organism>